<dbReference type="EMBL" id="CP076664">
    <property type="protein sequence ID" value="QWU89109.1"/>
    <property type="molecule type" value="Genomic_DNA"/>
</dbReference>
<dbReference type="Pfam" id="PF00515">
    <property type="entry name" value="TPR_1"/>
    <property type="match status" value="1"/>
</dbReference>
<feature type="region of interest" description="Disordered" evidence="10">
    <location>
        <begin position="108"/>
        <end position="131"/>
    </location>
</feature>
<feature type="transmembrane region" description="Helical" evidence="11">
    <location>
        <begin position="865"/>
        <end position="887"/>
    </location>
</feature>
<name>A0ABX8I9H6_9ASCO</name>
<evidence type="ECO:0008006" key="14">
    <source>
        <dbReference type="Google" id="ProtNLM"/>
    </source>
</evidence>
<accession>A0ABX8I9H6</accession>
<feature type="transmembrane region" description="Helical" evidence="11">
    <location>
        <begin position="1168"/>
        <end position="1190"/>
    </location>
</feature>
<proteinExistence type="inferred from homology"/>
<keyword evidence="7" id="KW-0333">Golgi apparatus</keyword>
<dbReference type="InterPro" id="IPR004240">
    <property type="entry name" value="EMP70"/>
</dbReference>
<feature type="repeat" description="TPR" evidence="9">
    <location>
        <begin position="609"/>
        <end position="642"/>
    </location>
</feature>
<feature type="repeat" description="TPR" evidence="9">
    <location>
        <begin position="507"/>
        <end position="540"/>
    </location>
</feature>
<dbReference type="PANTHER" id="PTHR10766">
    <property type="entry name" value="TRANSMEMBRANE 9 SUPERFAMILY PROTEIN"/>
    <property type="match status" value="1"/>
</dbReference>
<feature type="repeat" description="TPR" evidence="9">
    <location>
        <begin position="473"/>
        <end position="506"/>
    </location>
</feature>
<keyword evidence="8 11" id="KW-0472">Membrane</keyword>
<evidence type="ECO:0000256" key="6">
    <source>
        <dbReference type="ARBA" id="ARBA00022989"/>
    </source>
</evidence>
<evidence type="ECO:0000313" key="12">
    <source>
        <dbReference type="EMBL" id="QWU89109.1"/>
    </source>
</evidence>
<feature type="transmembrane region" description="Helical" evidence="11">
    <location>
        <begin position="915"/>
        <end position="937"/>
    </location>
</feature>
<dbReference type="InterPro" id="IPR011990">
    <property type="entry name" value="TPR-like_helical_dom_sf"/>
</dbReference>
<feature type="transmembrane region" description="Helical" evidence="11">
    <location>
        <begin position="1092"/>
        <end position="1118"/>
    </location>
</feature>
<dbReference type="Proteomes" id="UP000825434">
    <property type="component" value="Chromosome 4"/>
</dbReference>
<evidence type="ECO:0000256" key="3">
    <source>
        <dbReference type="ARBA" id="ARBA00005227"/>
    </source>
</evidence>
<feature type="transmembrane region" description="Helical" evidence="11">
    <location>
        <begin position="1130"/>
        <end position="1156"/>
    </location>
</feature>
<feature type="transmembrane region" description="Helical" evidence="11">
    <location>
        <begin position="1000"/>
        <end position="1026"/>
    </location>
</feature>
<dbReference type="Pfam" id="PF02990">
    <property type="entry name" value="EMP70"/>
    <property type="match status" value="1"/>
</dbReference>
<keyword evidence="6 11" id="KW-1133">Transmembrane helix</keyword>
<evidence type="ECO:0000256" key="9">
    <source>
        <dbReference type="PROSITE-ProRule" id="PRU00339"/>
    </source>
</evidence>
<organism evidence="12 13">
    <name type="scientific">Candidozyma haemuli</name>
    <dbReference type="NCBI Taxonomy" id="45357"/>
    <lineage>
        <taxon>Eukaryota</taxon>
        <taxon>Fungi</taxon>
        <taxon>Dikarya</taxon>
        <taxon>Ascomycota</taxon>
        <taxon>Saccharomycotina</taxon>
        <taxon>Pichiomycetes</taxon>
        <taxon>Metschnikowiaceae</taxon>
        <taxon>Candidozyma</taxon>
    </lineage>
</organism>
<keyword evidence="4 11" id="KW-0812">Transmembrane</keyword>
<evidence type="ECO:0000256" key="4">
    <source>
        <dbReference type="ARBA" id="ARBA00022692"/>
    </source>
</evidence>
<keyword evidence="13" id="KW-1185">Reference proteome</keyword>
<feature type="region of interest" description="Disordered" evidence="10">
    <location>
        <begin position="200"/>
        <end position="229"/>
    </location>
</feature>
<feature type="repeat" description="TPR" evidence="9">
    <location>
        <begin position="575"/>
        <end position="608"/>
    </location>
</feature>
<dbReference type="Gene3D" id="1.25.40.10">
    <property type="entry name" value="Tetratricopeptide repeat domain"/>
    <property type="match status" value="4"/>
</dbReference>
<evidence type="ECO:0000256" key="7">
    <source>
        <dbReference type="ARBA" id="ARBA00023034"/>
    </source>
</evidence>
<dbReference type="SMART" id="SM00028">
    <property type="entry name" value="TPR"/>
    <property type="match status" value="8"/>
</dbReference>
<dbReference type="Pfam" id="PF13181">
    <property type="entry name" value="TPR_8"/>
    <property type="match status" value="2"/>
</dbReference>
<feature type="transmembrane region" description="Helical" evidence="11">
    <location>
        <begin position="957"/>
        <end position="980"/>
    </location>
</feature>
<protein>
    <recommendedName>
        <fullName evidence="14">Dolichyl-phosphate-mannose--protein mannosyltransferase</fullName>
    </recommendedName>
</protein>
<keyword evidence="9" id="KW-0802">TPR repeat</keyword>
<dbReference type="PANTHER" id="PTHR10766:SF55">
    <property type="entry name" value="TRANSMEMBRANE 9 SUPERFAMILY MEMBER 4"/>
    <property type="match status" value="1"/>
</dbReference>
<comment type="similarity">
    <text evidence="3">Belongs to the nonaspanin (TM9SF) (TC 9.A.2) family.</text>
</comment>
<feature type="repeat" description="TPR" evidence="9">
    <location>
        <begin position="439"/>
        <end position="472"/>
    </location>
</feature>
<feature type="transmembrane region" description="Helical" evidence="11">
    <location>
        <begin position="1032"/>
        <end position="1059"/>
    </location>
</feature>
<evidence type="ECO:0000256" key="11">
    <source>
        <dbReference type="SAM" id="Phobius"/>
    </source>
</evidence>
<evidence type="ECO:0000256" key="10">
    <source>
        <dbReference type="SAM" id="MobiDB-lite"/>
    </source>
</evidence>
<evidence type="ECO:0000256" key="2">
    <source>
        <dbReference type="ARBA" id="ARBA00004555"/>
    </source>
</evidence>
<dbReference type="Pfam" id="PF12895">
    <property type="entry name" value="ANAPC3"/>
    <property type="match status" value="1"/>
</dbReference>
<comment type="subcellular location">
    <subcellularLocation>
        <location evidence="2">Golgi apparatus</location>
    </subcellularLocation>
    <subcellularLocation>
        <location evidence="1">Membrane</location>
        <topology evidence="1">Multi-pass membrane protein</topology>
    </subcellularLocation>
</comment>
<reference evidence="12 13" key="1">
    <citation type="submission" date="2021-06" db="EMBL/GenBank/DDBJ databases">
        <title>Candida outbreak in Lebanon.</title>
        <authorList>
            <person name="Finianos M."/>
        </authorList>
    </citation>
    <scope>NUCLEOTIDE SEQUENCE [LARGE SCALE GENOMIC DNA]</scope>
    <source>
        <strain evidence="12">CA3LBN</strain>
    </source>
</reference>
<keyword evidence="5" id="KW-0732">Signal</keyword>
<feature type="compositionally biased region" description="Basic and acidic residues" evidence="10">
    <location>
        <begin position="255"/>
        <end position="264"/>
    </location>
</feature>
<evidence type="ECO:0000256" key="8">
    <source>
        <dbReference type="ARBA" id="ARBA00023136"/>
    </source>
</evidence>
<dbReference type="PROSITE" id="PS50005">
    <property type="entry name" value="TPR"/>
    <property type="match status" value="5"/>
</dbReference>
<feature type="compositionally biased region" description="Polar residues" evidence="10">
    <location>
        <begin position="300"/>
        <end position="320"/>
    </location>
</feature>
<feature type="transmembrane region" description="Helical" evidence="11">
    <location>
        <begin position="1202"/>
        <end position="1231"/>
    </location>
</feature>
<gene>
    <name evidence="12" type="ORF">CA3LBN_003432</name>
</gene>
<feature type="compositionally biased region" description="Low complexity" evidence="10">
    <location>
        <begin position="108"/>
        <end position="118"/>
    </location>
</feature>
<feature type="region of interest" description="Disordered" evidence="10">
    <location>
        <begin position="250"/>
        <end position="320"/>
    </location>
</feature>
<dbReference type="SUPFAM" id="SSF48452">
    <property type="entry name" value="TPR-like"/>
    <property type="match status" value="3"/>
</dbReference>
<sequence>MEDVNVTQQLRSVIVHSLDTFNYRNAEFAAEHLVALTPNNPDSLFLYVLVLYRQSKYKSAFNRTASELGHGHLGCAYIYARSCLHLGKYKEGIYTLVGVSPLYNESSESKSSSWGQSPEPEPSTSYFSSPRQRHEYEAHRSLLPDSSAVYHLLGDLYKAEGDTTKSALNYATAVKLNVFDFEAFQELARSGTDVRVKAIYKPNQRRTSPSPVLEPKSINTNDSAGISNPFATPRLAKNVDVSTPRILSASVPDAPLRKPQDEFKPPAPVSNASLQQVPQIQVPQPPKKHYTKRSSLAPPSAQTRQGLKRTSSSGFISEARSPSQKDVEAADLTLRKLFSTLAKAYKCFCKYDCYKAIRLLESLPDNIKDTPWALSKLGRLHYEIVNYKQSRRFFIRLRQSDRTRLEDMEYYSTLLWHLQKNVELTYLANEVHDIDASSPITWCVMGNLFSLTREPDEAIRCFDKAIKIDPHFTYAHTLKGHEYYSNDNYEKALDCFRLSLLMDPRHYNALYGIGMVYINLGELSKADFHFKKAVAINPINVILICCVGMVLEKLGKKSLALKQYDLASKLQPLSALPIFKKASLLFSLQQFDKALEQFELVKELAPNEASVHFLLAQLYNIQNDKYSAIREFTIALNLDPKGNYLIREAMEMLKESYHDLPFVCHDKTKQAKTPSLGEVLKGDRFWESNYQLRFGEDVPCQRLCDMSATTQAMTWADSLIRKGYVVHWILDGLPGATTFESSNSRSKYYAAGFPLGFVQNDVSYYYNHVVLVVRYHTEPDGSHSIVGFEVYPKSVIDETCPGSSKNYKNFPIILKDAQGKPKEGRTIIPYTYAVYWREDISVGHENRWDLYYENDNSASSRKIHWISLVNSLVLVCLVSLIVAIVMVRFLKSDLKTGPVIPTTDSKADYEQNLSLCAAGVQILVAMIGVVVIFVLNSKLSLSPGTSSSIFFENHQSTIFSCSVFFLLASGFVSSYVGVILHKLLKNDHPNTTFELGTVSLLGAIFAGLLPFLVMGAYLVINLFVWAKESSNALPFGTIVLLILMFALIQIPLGIVGAYYGNKFKFSNKSCFINSYVPAEKGGKKSSSKRQQFLGPAVSTFAFGLIPFGIVYVDLLFIFNSVWLEKTTFYYMYGFLLLTTVLLLIVIAESSIVATYITLTAFKNPNWQWLCFQVGSSIGWYIYGYTTYYFVRYLQMSDIVSVLIYFAYMAMVSAAVGVAGGAVGVVTATVFIRKIYGAIKVD</sequence>
<evidence type="ECO:0000313" key="13">
    <source>
        <dbReference type="Proteomes" id="UP000825434"/>
    </source>
</evidence>
<evidence type="ECO:0000256" key="5">
    <source>
        <dbReference type="ARBA" id="ARBA00022729"/>
    </source>
</evidence>
<feature type="compositionally biased region" description="Polar residues" evidence="10">
    <location>
        <begin position="217"/>
        <end position="229"/>
    </location>
</feature>
<evidence type="ECO:0000256" key="1">
    <source>
        <dbReference type="ARBA" id="ARBA00004141"/>
    </source>
</evidence>
<dbReference type="InterPro" id="IPR019734">
    <property type="entry name" value="TPR_rpt"/>
</dbReference>